<proteinExistence type="predicted"/>
<dbReference type="GO" id="GO:0005886">
    <property type="term" value="C:plasma membrane"/>
    <property type="evidence" value="ECO:0007669"/>
    <property type="project" value="UniProtKB-SubCell"/>
</dbReference>
<dbReference type="EMBL" id="BART01002702">
    <property type="protein sequence ID" value="GAG66471.1"/>
    <property type="molecule type" value="Genomic_DNA"/>
</dbReference>
<dbReference type="InterPro" id="IPR049177">
    <property type="entry name" value="MgtC_SapB_SrpB_YhiD_N"/>
</dbReference>
<sequence length="231" mass="25795">MEFTQEFLSQIRFDSFTFIYDILLPCILALIFGGLIGLQREKAERPAGLRTHALVCLGSTVFTLISYLGFSSLYDVDPSRIAAGIVTGIGFIGAGVIFRQGPLVRGVTTAASIWVVASVGMALGTKLYYLALLVTVLGFITLSILKYIEDKVIKLPNYLVRITTSENFTDMNKIISPLKKMSVSVKSKKYELDENNKRIFTINLFSKDSEFPTRIIEELSKFKEIEKIVIN</sequence>
<dbReference type="PANTHER" id="PTHR33778">
    <property type="entry name" value="PROTEIN MGTC"/>
    <property type="match status" value="1"/>
</dbReference>
<comment type="caution">
    <text evidence="8">The sequence shown here is derived from an EMBL/GenBank/DDBJ whole genome shotgun (WGS) entry which is preliminary data.</text>
</comment>
<keyword evidence="5 6" id="KW-0472">Membrane</keyword>
<feature type="transmembrane region" description="Helical" evidence="6">
    <location>
        <begin position="81"/>
        <end position="98"/>
    </location>
</feature>
<evidence type="ECO:0000256" key="4">
    <source>
        <dbReference type="ARBA" id="ARBA00022989"/>
    </source>
</evidence>
<feature type="transmembrane region" description="Helical" evidence="6">
    <location>
        <begin position="127"/>
        <end position="148"/>
    </location>
</feature>
<accession>X1B3D0</accession>
<dbReference type="PANTHER" id="PTHR33778:SF1">
    <property type="entry name" value="MAGNESIUM TRANSPORTER YHID-RELATED"/>
    <property type="match status" value="1"/>
</dbReference>
<organism evidence="8">
    <name type="scientific">marine sediment metagenome</name>
    <dbReference type="NCBI Taxonomy" id="412755"/>
    <lineage>
        <taxon>unclassified sequences</taxon>
        <taxon>metagenomes</taxon>
        <taxon>ecological metagenomes</taxon>
    </lineage>
</organism>
<dbReference type="Pfam" id="PF02308">
    <property type="entry name" value="MgtC"/>
    <property type="match status" value="1"/>
</dbReference>
<feature type="transmembrane region" description="Helical" evidence="6">
    <location>
        <begin position="103"/>
        <end position="121"/>
    </location>
</feature>
<feature type="domain" description="MgtC/SapB/SrpB/YhiD N-terminal" evidence="7">
    <location>
        <begin position="27"/>
        <end position="150"/>
    </location>
</feature>
<dbReference type="InterPro" id="IPR003416">
    <property type="entry name" value="MgtC/SapB/SrpB/YhiD_fam"/>
</dbReference>
<name>X1B3D0_9ZZZZ</name>
<protein>
    <recommendedName>
        <fullName evidence="7">MgtC/SapB/SrpB/YhiD N-terminal domain-containing protein</fullName>
    </recommendedName>
</protein>
<evidence type="ECO:0000313" key="8">
    <source>
        <dbReference type="EMBL" id="GAG66471.1"/>
    </source>
</evidence>
<evidence type="ECO:0000256" key="1">
    <source>
        <dbReference type="ARBA" id="ARBA00004651"/>
    </source>
</evidence>
<feature type="transmembrane region" description="Helical" evidence="6">
    <location>
        <begin position="18"/>
        <end position="38"/>
    </location>
</feature>
<feature type="transmembrane region" description="Helical" evidence="6">
    <location>
        <begin position="50"/>
        <end position="69"/>
    </location>
</feature>
<evidence type="ECO:0000256" key="2">
    <source>
        <dbReference type="ARBA" id="ARBA00022475"/>
    </source>
</evidence>
<keyword evidence="3 6" id="KW-0812">Transmembrane</keyword>
<evidence type="ECO:0000256" key="6">
    <source>
        <dbReference type="SAM" id="Phobius"/>
    </source>
</evidence>
<evidence type="ECO:0000259" key="7">
    <source>
        <dbReference type="Pfam" id="PF02308"/>
    </source>
</evidence>
<evidence type="ECO:0000256" key="5">
    <source>
        <dbReference type="ARBA" id="ARBA00023136"/>
    </source>
</evidence>
<evidence type="ECO:0000256" key="3">
    <source>
        <dbReference type="ARBA" id="ARBA00022692"/>
    </source>
</evidence>
<dbReference type="PRINTS" id="PR01837">
    <property type="entry name" value="MGTCSAPBPROT"/>
</dbReference>
<keyword evidence="2" id="KW-1003">Cell membrane</keyword>
<reference evidence="8" key="1">
    <citation type="journal article" date="2014" name="Front. Microbiol.">
        <title>High frequency of phylogenetically diverse reductive dehalogenase-homologous genes in deep subseafloor sedimentary metagenomes.</title>
        <authorList>
            <person name="Kawai M."/>
            <person name="Futagami T."/>
            <person name="Toyoda A."/>
            <person name="Takaki Y."/>
            <person name="Nishi S."/>
            <person name="Hori S."/>
            <person name="Arai W."/>
            <person name="Tsubouchi T."/>
            <person name="Morono Y."/>
            <person name="Uchiyama I."/>
            <person name="Ito T."/>
            <person name="Fujiyama A."/>
            <person name="Inagaki F."/>
            <person name="Takami H."/>
        </authorList>
    </citation>
    <scope>NUCLEOTIDE SEQUENCE</scope>
    <source>
        <strain evidence="8">Expedition CK06-06</strain>
    </source>
</reference>
<dbReference type="AlphaFoldDB" id="X1B3D0"/>
<gene>
    <name evidence="8" type="ORF">S01H4_08034</name>
</gene>
<comment type="subcellular location">
    <subcellularLocation>
        <location evidence="1">Cell membrane</location>
        <topology evidence="1">Multi-pass membrane protein</topology>
    </subcellularLocation>
</comment>
<keyword evidence="4 6" id="KW-1133">Transmembrane helix</keyword>